<proteinExistence type="inferred from homology"/>
<dbReference type="Pfam" id="PF13813">
    <property type="entry name" value="MBOAT_2"/>
    <property type="match status" value="1"/>
</dbReference>
<protein>
    <recommendedName>
        <fullName evidence="9">Wax synthase domain-containing protein</fullName>
    </recommendedName>
</protein>
<evidence type="ECO:0000256" key="8">
    <source>
        <dbReference type="SAM" id="Phobius"/>
    </source>
</evidence>
<dbReference type="PANTHER" id="PTHR31595">
    <property type="entry name" value="LONG-CHAIN-ALCOHOL O-FATTY-ACYLTRANSFERASE 3-RELATED"/>
    <property type="match status" value="1"/>
</dbReference>
<name>A0A1L7XG55_9HELO</name>
<evidence type="ECO:0000313" key="11">
    <source>
        <dbReference type="Proteomes" id="UP000184330"/>
    </source>
</evidence>
<dbReference type="OrthoDB" id="1077582at2759"/>
<gene>
    <name evidence="10" type="ORF">PAC_13917</name>
</gene>
<feature type="transmembrane region" description="Helical" evidence="8">
    <location>
        <begin position="315"/>
        <end position="335"/>
    </location>
</feature>
<dbReference type="InterPro" id="IPR044851">
    <property type="entry name" value="Wax_synthase"/>
</dbReference>
<dbReference type="InterPro" id="IPR032805">
    <property type="entry name" value="Wax_synthase_dom"/>
</dbReference>
<feature type="transmembrane region" description="Helical" evidence="8">
    <location>
        <begin position="390"/>
        <end position="411"/>
    </location>
</feature>
<dbReference type="EMBL" id="FJOG01000025">
    <property type="protein sequence ID" value="CZR64020.1"/>
    <property type="molecule type" value="Genomic_DNA"/>
</dbReference>
<evidence type="ECO:0000256" key="5">
    <source>
        <dbReference type="ARBA" id="ARBA00022692"/>
    </source>
</evidence>
<dbReference type="GO" id="GO:0016020">
    <property type="term" value="C:membrane"/>
    <property type="evidence" value="ECO:0007669"/>
    <property type="project" value="UniProtKB-SubCell"/>
</dbReference>
<keyword evidence="11" id="KW-1185">Reference proteome</keyword>
<evidence type="ECO:0000256" key="2">
    <source>
        <dbReference type="ARBA" id="ARBA00005179"/>
    </source>
</evidence>
<feature type="domain" description="Wax synthase" evidence="9">
    <location>
        <begin position="266"/>
        <end position="343"/>
    </location>
</feature>
<feature type="transmembrane region" description="Helical" evidence="8">
    <location>
        <begin position="355"/>
        <end position="378"/>
    </location>
</feature>
<evidence type="ECO:0000256" key="4">
    <source>
        <dbReference type="ARBA" id="ARBA00022679"/>
    </source>
</evidence>
<evidence type="ECO:0000259" key="9">
    <source>
        <dbReference type="Pfam" id="PF13813"/>
    </source>
</evidence>
<keyword evidence="4" id="KW-0808">Transferase</keyword>
<evidence type="ECO:0000313" key="10">
    <source>
        <dbReference type="EMBL" id="CZR64020.1"/>
    </source>
</evidence>
<evidence type="ECO:0000256" key="7">
    <source>
        <dbReference type="ARBA" id="ARBA00023136"/>
    </source>
</evidence>
<comment type="subcellular location">
    <subcellularLocation>
        <location evidence="1">Membrane</location>
        <topology evidence="1">Multi-pass membrane protein</topology>
    </subcellularLocation>
</comment>
<dbReference type="Proteomes" id="UP000184330">
    <property type="component" value="Unassembled WGS sequence"/>
</dbReference>
<comment type="pathway">
    <text evidence="2">Secondary metabolite biosynthesis.</text>
</comment>
<evidence type="ECO:0000256" key="1">
    <source>
        <dbReference type="ARBA" id="ARBA00004141"/>
    </source>
</evidence>
<keyword evidence="5 8" id="KW-0812">Transmembrane</keyword>
<accession>A0A1L7XG55</accession>
<dbReference type="GO" id="GO:0008374">
    <property type="term" value="F:O-acyltransferase activity"/>
    <property type="evidence" value="ECO:0007669"/>
    <property type="project" value="InterPro"/>
</dbReference>
<evidence type="ECO:0000256" key="6">
    <source>
        <dbReference type="ARBA" id="ARBA00022989"/>
    </source>
</evidence>
<sequence length="434" mass="48837">MEALKTPLLTQLSAHILLHLALLTPFSHTHLYLSSLPPILACNIYTYQSGLGFLSIFHSLWSLELLFFRNPREEFCIIRDGGPMMTIICADGKGRKEEMVPTKGAGAGRLIWREGYPVLFWRRVGWVVNLTCSLRYIGWQTSPVPQGKEKFDIPPQGPESRVKFLVREVLRVGLCLLIMDAISLYQHFDPYFQISTPINEPFPRRLRSFLTIYHLHHLPPQLVRILILGAQQYATFSLLQAVPAILFVGLGGVGVVGNFWGGTQNWKSAMGSPSVVWRRGLRGFWGGFWHQYLRNILTGPGRALATLFGLPEKSFLAYTLKITLAFTISSFLHVSTFPDASSPGFTGLDPMRYTVFFWIQGALVIVETIVSSALECILPTRSRVWQQRTVLGVARLGWIVGCMYWTAPLIVDELTKVSRGFGLRSPVVLKLTQS</sequence>
<reference evidence="10 11" key="1">
    <citation type="submission" date="2016-03" db="EMBL/GenBank/DDBJ databases">
        <authorList>
            <person name="Ploux O."/>
        </authorList>
    </citation>
    <scope>NUCLEOTIDE SEQUENCE [LARGE SCALE GENOMIC DNA]</scope>
    <source>
        <strain evidence="10 11">UAMH 11012</strain>
    </source>
</reference>
<dbReference type="AlphaFoldDB" id="A0A1L7XG55"/>
<evidence type="ECO:0000256" key="3">
    <source>
        <dbReference type="ARBA" id="ARBA00007282"/>
    </source>
</evidence>
<comment type="similarity">
    <text evidence="3">Belongs to the wax synthase family.</text>
</comment>
<keyword evidence="6 8" id="KW-1133">Transmembrane helix</keyword>
<feature type="transmembrane region" description="Helical" evidence="8">
    <location>
        <begin position="238"/>
        <end position="260"/>
    </location>
</feature>
<keyword evidence="7 8" id="KW-0472">Membrane</keyword>
<dbReference type="PANTHER" id="PTHR31595:SF57">
    <property type="entry name" value="OS04G0481900 PROTEIN"/>
    <property type="match status" value="1"/>
</dbReference>
<organism evidence="10 11">
    <name type="scientific">Phialocephala subalpina</name>
    <dbReference type="NCBI Taxonomy" id="576137"/>
    <lineage>
        <taxon>Eukaryota</taxon>
        <taxon>Fungi</taxon>
        <taxon>Dikarya</taxon>
        <taxon>Ascomycota</taxon>
        <taxon>Pezizomycotina</taxon>
        <taxon>Leotiomycetes</taxon>
        <taxon>Helotiales</taxon>
        <taxon>Mollisiaceae</taxon>
        <taxon>Phialocephala</taxon>
        <taxon>Phialocephala fortinii species complex</taxon>
    </lineage>
</organism>
<dbReference type="GO" id="GO:0006629">
    <property type="term" value="P:lipid metabolic process"/>
    <property type="evidence" value="ECO:0007669"/>
    <property type="project" value="InterPro"/>
</dbReference>